<evidence type="ECO:0000256" key="7">
    <source>
        <dbReference type="ARBA" id="ARBA00022917"/>
    </source>
</evidence>
<dbReference type="NCBIfam" id="NF004349">
    <property type="entry name" value="PRK05729.1"/>
    <property type="match status" value="1"/>
</dbReference>
<dbReference type="AlphaFoldDB" id="A0AAU8AAX6"/>
<dbReference type="InterPro" id="IPR009008">
    <property type="entry name" value="Val/Leu/Ile-tRNA-synth_edit"/>
</dbReference>
<dbReference type="Pfam" id="PF00133">
    <property type="entry name" value="tRNA-synt_1"/>
    <property type="match status" value="1"/>
</dbReference>
<comment type="subcellular location">
    <subcellularLocation>
        <location evidence="1 12">Cytoplasm</location>
    </subcellularLocation>
</comment>
<evidence type="ECO:0000256" key="8">
    <source>
        <dbReference type="ARBA" id="ARBA00023054"/>
    </source>
</evidence>
<evidence type="ECO:0000256" key="6">
    <source>
        <dbReference type="ARBA" id="ARBA00022840"/>
    </source>
</evidence>
<accession>A0AAU8AAX6</accession>
<dbReference type="Gene3D" id="1.10.287.380">
    <property type="entry name" value="Valyl-tRNA synthetase, C-terminal domain"/>
    <property type="match status" value="1"/>
</dbReference>
<dbReference type="InterPro" id="IPR019499">
    <property type="entry name" value="Val-tRNA_synth_tRNA-bd"/>
</dbReference>
<evidence type="ECO:0000256" key="9">
    <source>
        <dbReference type="ARBA" id="ARBA00023146"/>
    </source>
</evidence>
<dbReference type="InterPro" id="IPR009080">
    <property type="entry name" value="tRNAsynth_Ia_anticodon-bd"/>
</dbReference>
<dbReference type="GO" id="GO:0006438">
    <property type="term" value="P:valyl-tRNA aminoacylation"/>
    <property type="evidence" value="ECO:0007669"/>
    <property type="project" value="UniProtKB-UniRule"/>
</dbReference>
<keyword evidence="7 12" id="KW-0648">Protein biosynthesis</keyword>
<dbReference type="EC" id="6.1.1.9" evidence="12"/>
<dbReference type="Pfam" id="PF08264">
    <property type="entry name" value="Anticodon_1"/>
    <property type="match status" value="1"/>
</dbReference>
<feature type="short sequence motif" description="'HIGH' region" evidence="12">
    <location>
        <begin position="46"/>
        <end position="56"/>
    </location>
</feature>
<reference evidence="16" key="1">
    <citation type="submission" date="2023-02" db="EMBL/GenBank/DDBJ databases">
        <title>Gut commensal Christensenella minuta modulates host metabolism via a new class of secondary bile acids.</title>
        <authorList>
            <person name="Liu C."/>
        </authorList>
    </citation>
    <scope>NUCLEOTIDE SEQUENCE</scope>
    <source>
        <strain evidence="16">CA70</strain>
    </source>
</reference>
<dbReference type="SUPFAM" id="SSF52374">
    <property type="entry name" value="Nucleotidylyl transferase"/>
    <property type="match status" value="1"/>
</dbReference>
<dbReference type="GO" id="GO:0005829">
    <property type="term" value="C:cytosol"/>
    <property type="evidence" value="ECO:0007669"/>
    <property type="project" value="TreeGrafter"/>
</dbReference>
<evidence type="ECO:0000259" key="15">
    <source>
        <dbReference type="Pfam" id="PF10458"/>
    </source>
</evidence>
<dbReference type="NCBIfam" id="TIGR00422">
    <property type="entry name" value="valS"/>
    <property type="match status" value="1"/>
</dbReference>
<dbReference type="FunFam" id="3.40.50.620:FF:000032">
    <property type="entry name" value="Valine--tRNA ligase"/>
    <property type="match status" value="1"/>
</dbReference>
<evidence type="ECO:0000256" key="4">
    <source>
        <dbReference type="ARBA" id="ARBA00022598"/>
    </source>
</evidence>
<dbReference type="SUPFAM" id="SSF47323">
    <property type="entry name" value="Anticodon-binding domain of a subclass of class I aminoacyl-tRNA synthetases"/>
    <property type="match status" value="1"/>
</dbReference>
<keyword evidence="4 12" id="KW-0436">Ligase</keyword>
<gene>
    <name evidence="12" type="primary">valS</name>
    <name evidence="16" type="ORF">PUP29_03395</name>
</gene>
<dbReference type="Gene3D" id="3.40.50.620">
    <property type="entry name" value="HUPs"/>
    <property type="match status" value="2"/>
</dbReference>
<evidence type="ECO:0000259" key="14">
    <source>
        <dbReference type="Pfam" id="PF08264"/>
    </source>
</evidence>
<comment type="subunit">
    <text evidence="2 12">Monomer.</text>
</comment>
<keyword evidence="6 12" id="KW-0067">ATP-binding</keyword>
<evidence type="ECO:0000256" key="10">
    <source>
        <dbReference type="ARBA" id="ARBA00047552"/>
    </source>
</evidence>
<dbReference type="SUPFAM" id="SSF50677">
    <property type="entry name" value="ValRS/IleRS/LeuRS editing domain"/>
    <property type="match status" value="1"/>
</dbReference>
<protein>
    <recommendedName>
        <fullName evidence="12">Valine--tRNA ligase</fullName>
        <ecNumber evidence="12">6.1.1.9</ecNumber>
    </recommendedName>
    <alternativeName>
        <fullName evidence="12">Valyl-tRNA synthetase</fullName>
        <shortName evidence="12">ValRS</shortName>
    </alternativeName>
</protein>
<evidence type="ECO:0000256" key="11">
    <source>
        <dbReference type="ARBA" id="ARBA00060830"/>
    </source>
</evidence>
<feature type="domain" description="Valyl-tRNA synthetase tRNA-binding arm" evidence="15">
    <location>
        <begin position="810"/>
        <end position="874"/>
    </location>
</feature>
<organism evidence="16">
    <name type="scientific">Christensenella massiliensis</name>
    <dbReference type="NCBI Taxonomy" id="1805714"/>
    <lineage>
        <taxon>Bacteria</taxon>
        <taxon>Bacillati</taxon>
        <taxon>Bacillota</taxon>
        <taxon>Clostridia</taxon>
        <taxon>Christensenellales</taxon>
        <taxon>Christensenellaceae</taxon>
        <taxon>Christensenella</taxon>
    </lineage>
</organism>
<dbReference type="FunFam" id="3.90.740.10:FF:000005">
    <property type="entry name" value="Valine--tRNA ligase, mitochondrial"/>
    <property type="match status" value="1"/>
</dbReference>
<evidence type="ECO:0000256" key="1">
    <source>
        <dbReference type="ARBA" id="ARBA00004496"/>
    </source>
</evidence>
<dbReference type="EMBL" id="CP117826">
    <property type="protein sequence ID" value="XCC62974.1"/>
    <property type="molecule type" value="Genomic_DNA"/>
</dbReference>
<dbReference type="InterPro" id="IPR033705">
    <property type="entry name" value="Anticodon_Ia_Val"/>
</dbReference>
<dbReference type="InterPro" id="IPR010978">
    <property type="entry name" value="tRNA-bd_arm"/>
</dbReference>
<evidence type="ECO:0000259" key="13">
    <source>
        <dbReference type="Pfam" id="PF00133"/>
    </source>
</evidence>
<proteinExistence type="inferred from homology"/>
<dbReference type="PANTHER" id="PTHR11946">
    <property type="entry name" value="VALYL-TRNA SYNTHETASES"/>
    <property type="match status" value="1"/>
</dbReference>
<dbReference type="InterPro" id="IPR002303">
    <property type="entry name" value="Valyl-tRNA_ligase"/>
</dbReference>
<dbReference type="InterPro" id="IPR002300">
    <property type="entry name" value="aa-tRNA-synth_Ia"/>
</dbReference>
<dbReference type="FunFam" id="3.40.50.620:FF:000098">
    <property type="entry name" value="Valine--tRNA ligase"/>
    <property type="match status" value="1"/>
</dbReference>
<dbReference type="Pfam" id="PF10458">
    <property type="entry name" value="Val_tRNA-synt_C"/>
    <property type="match status" value="1"/>
</dbReference>
<evidence type="ECO:0000313" key="16">
    <source>
        <dbReference type="EMBL" id="XCC62974.1"/>
    </source>
</evidence>
<evidence type="ECO:0000256" key="5">
    <source>
        <dbReference type="ARBA" id="ARBA00022741"/>
    </source>
</evidence>
<comment type="domain">
    <text evidence="12">ValRS has two distinct active sites: one for aminoacylation and one for editing. The misactivated threonine is translocated from the active site to the editing site.</text>
</comment>
<dbReference type="InterPro" id="IPR001412">
    <property type="entry name" value="aa-tRNA-synth_I_CS"/>
</dbReference>
<name>A0AAU8AAX6_9FIRM</name>
<sequence>MRKELSKTYDPKQVEEKLYQKWLDKGYFHAEVDHGKKPFTIVIPPPNITGQLHMGHALDNMMQDAIIRTKRMQGYSTLWMPGTDHASIATEVKIVDALRSEGTSKEELGREKFLERAWQWRSEFGGRIVEQLKKLGSSLDWERERFTMDEGCSRAVREVFVRLYEKGLIYQGNRIINWCPECMTALSDAEVEYEEQDSHLWHMRYRAEDGGEGIVVATTRPETMLGDTAVAVNPADERYKDLVGKNVILPLLDKPIPVVADEYVDMEFGTGAVKITPAHDPNDYEVGERHGLPIVRVMNDDGTMADNAGKYAGLDRDEARRQIVEDLEACGALVKIEEYKHNVGHCYRCHTVIEPIISKQWFVRMKELAQPAIEAVETGRVKFVPERFSKIYFNWLYNIRDWCISRQLWWGHRIPAYTCAQCGKLIVAAEKPDACPECGCKEFAQDEDVLDTWFSSGLWPFSTLGWPDKTPELEYFYPTNVLVTGYDIIFFWVARMIIFGLEVMGDVPFHTVDIHGIVRDSEGRKMSKSLGNGIDPLEVIGKYGADALRFSLAVGNSPGNDMRFYWEKVEAARNFANKIWNASRFVLMNIGEDAIEPINESKLDIADRWILAKLNDAIRECTADIEKYDLGLAAQKIYDFSWSELCDWYIEMAKPRLYGEDEAVKKATVSVLVYVLENTLKLLHPFMPFITEEIYTNLPGADETIMLGPWPSVAYEGEKEKADMMNGVMDMIRSIRNVRAEMNVPPSVKAKINVLTKHPDAIRECSEYLKRLAYASDVEIVESKEDIPRDSVSAVCAVGEAFMPLAELIDVEKELARLTKEAEKNETEIRRAEGKLANKGFTEKAPAKVVEEERAKLATYLEMRTKLSERIAFLEGMK</sequence>
<comment type="catalytic activity">
    <reaction evidence="10 12">
        <text>tRNA(Val) + L-valine + ATP = L-valyl-tRNA(Val) + AMP + diphosphate</text>
        <dbReference type="Rhea" id="RHEA:10704"/>
        <dbReference type="Rhea" id="RHEA-COMP:9672"/>
        <dbReference type="Rhea" id="RHEA-COMP:9708"/>
        <dbReference type="ChEBI" id="CHEBI:30616"/>
        <dbReference type="ChEBI" id="CHEBI:33019"/>
        <dbReference type="ChEBI" id="CHEBI:57762"/>
        <dbReference type="ChEBI" id="CHEBI:78442"/>
        <dbReference type="ChEBI" id="CHEBI:78537"/>
        <dbReference type="ChEBI" id="CHEBI:456215"/>
        <dbReference type="EC" id="6.1.1.9"/>
    </reaction>
</comment>
<feature type="domain" description="Methionyl/Valyl/Leucyl/Isoleucyl-tRNA synthetase anticodon-binding" evidence="14">
    <location>
        <begin position="607"/>
        <end position="752"/>
    </location>
</feature>
<dbReference type="HAMAP" id="MF_02004">
    <property type="entry name" value="Val_tRNA_synth_type1"/>
    <property type="match status" value="1"/>
</dbReference>
<comment type="domain">
    <text evidence="12">The C-terminal coiled-coil domain is crucial for aminoacylation activity.</text>
</comment>
<evidence type="ECO:0000256" key="12">
    <source>
        <dbReference type="HAMAP-Rule" id="MF_02004"/>
    </source>
</evidence>
<dbReference type="RefSeq" id="WP_079547216.1">
    <property type="nucleotide sequence ID" value="NZ_CP117826.1"/>
</dbReference>
<feature type="short sequence motif" description="'KMSKS' region" evidence="12">
    <location>
        <begin position="525"/>
        <end position="529"/>
    </location>
</feature>
<dbReference type="CDD" id="cd07962">
    <property type="entry name" value="Anticodon_Ia_Val"/>
    <property type="match status" value="1"/>
</dbReference>
<dbReference type="PROSITE" id="PS00178">
    <property type="entry name" value="AA_TRNA_LIGASE_I"/>
    <property type="match status" value="1"/>
</dbReference>
<dbReference type="GO" id="GO:0004832">
    <property type="term" value="F:valine-tRNA ligase activity"/>
    <property type="evidence" value="ECO:0007669"/>
    <property type="project" value="UniProtKB-UniRule"/>
</dbReference>
<comment type="function">
    <text evidence="12">Catalyzes the attachment of valine to tRNA(Val). As ValRS can inadvertently accommodate and process structurally similar amino acids such as threonine, to avoid such errors, it has a 'posttransfer' editing activity that hydrolyzes mischarged Thr-tRNA(Val) in a tRNA-dependent manner.</text>
</comment>
<evidence type="ECO:0000256" key="2">
    <source>
        <dbReference type="ARBA" id="ARBA00011245"/>
    </source>
</evidence>
<evidence type="ECO:0000256" key="3">
    <source>
        <dbReference type="ARBA" id="ARBA00022490"/>
    </source>
</evidence>
<dbReference type="CDD" id="cd00817">
    <property type="entry name" value="ValRS_core"/>
    <property type="match status" value="1"/>
</dbReference>
<dbReference type="GO" id="GO:0005524">
    <property type="term" value="F:ATP binding"/>
    <property type="evidence" value="ECO:0007669"/>
    <property type="project" value="UniProtKB-UniRule"/>
</dbReference>
<dbReference type="PANTHER" id="PTHR11946:SF93">
    <property type="entry name" value="VALINE--TRNA LIGASE, CHLOROPLASTIC_MITOCHONDRIAL 2"/>
    <property type="match status" value="1"/>
</dbReference>
<feature type="binding site" evidence="12">
    <location>
        <position position="528"/>
    </location>
    <ligand>
        <name>ATP</name>
        <dbReference type="ChEBI" id="CHEBI:30616"/>
    </ligand>
</feature>
<keyword evidence="5 12" id="KW-0547">Nucleotide-binding</keyword>
<dbReference type="GO" id="GO:0002161">
    <property type="term" value="F:aminoacyl-tRNA deacylase activity"/>
    <property type="evidence" value="ECO:0007669"/>
    <property type="project" value="InterPro"/>
</dbReference>
<comment type="similarity">
    <text evidence="11 12">Belongs to the class-I aminoacyl-tRNA synthetase family. ValS type 1 subfamily.</text>
</comment>
<dbReference type="InterPro" id="IPR014729">
    <property type="entry name" value="Rossmann-like_a/b/a_fold"/>
</dbReference>
<dbReference type="InterPro" id="IPR013155">
    <property type="entry name" value="M/V/L/I-tRNA-synth_anticd-bd"/>
</dbReference>
<dbReference type="PRINTS" id="PR00986">
    <property type="entry name" value="TRNASYNTHVAL"/>
</dbReference>
<dbReference type="FunFam" id="1.10.730.10:FF:000014">
    <property type="entry name" value="Valine--tRNA ligase"/>
    <property type="match status" value="1"/>
</dbReference>
<keyword evidence="3 12" id="KW-0963">Cytoplasm</keyword>
<dbReference type="Gene3D" id="3.90.740.10">
    <property type="entry name" value="Valyl/Leucyl/Isoleucyl-tRNA synthetase, editing domain"/>
    <property type="match status" value="1"/>
</dbReference>
<dbReference type="InterPro" id="IPR037118">
    <property type="entry name" value="Val-tRNA_synth_C_sf"/>
</dbReference>
<dbReference type="FunFam" id="1.10.287.380:FF:000001">
    <property type="entry name" value="Valine--tRNA ligase"/>
    <property type="match status" value="1"/>
</dbReference>
<dbReference type="Gene3D" id="1.10.730.10">
    <property type="entry name" value="Isoleucyl-tRNA Synthetase, Domain 1"/>
    <property type="match status" value="1"/>
</dbReference>
<keyword evidence="8 12" id="KW-0175">Coiled coil</keyword>
<dbReference type="SUPFAM" id="SSF46589">
    <property type="entry name" value="tRNA-binding arm"/>
    <property type="match status" value="1"/>
</dbReference>
<feature type="coiled-coil region" evidence="12">
    <location>
        <begin position="808"/>
        <end position="835"/>
    </location>
</feature>
<feature type="domain" description="Aminoacyl-tRNA synthetase class Ia" evidence="13">
    <location>
        <begin position="17"/>
        <end position="564"/>
    </location>
</feature>
<keyword evidence="9 12" id="KW-0030">Aminoacyl-tRNA synthetase</keyword>